<evidence type="ECO:0000259" key="4">
    <source>
        <dbReference type="PROSITE" id="PS50208"/>
    </source>
</evidence>
<dbReference type="GO" id="GO:0004197">
    <property type="term" value="F:cysteine-type endopeptidase activity"/>
    <property type="evidence" value="ECO:0007669"/>
    <property type="project" value="InterPro"/>
</dbReference>
<accession>A0A423TF92</accession>
<feature type="repeat" description="ANK" evidence="2">
    <location>
        <begin position="200"/>
        <end position="222"/>
    </location>
</feature>
<dbReference type="PROSITE" id="PS50208">
    <property type="entry name" value="CASPASE_P20"/>
    <property type="match status" value="1"/>
</dbReference>
<dbReference type="STRING" id="6689.A0A423TF92"/>
<dbReference type="InterPro" id="IPR002110">
    <property type="entry name" value="Ankyrin_rpt"/>
</dbReference>
<sequence length="608" mass="67069">MSKESPSTHSPAVQLSSEATASNDISDKDVGKRRNTKATTGEKSGRTSAEARVETPVAKISPIHVSVKRPRTPLSDENLGDPLEKRARIVTDTANEAQMKSRRVNALIRRNIGTKIAANGLFKRIANHSSLQTIKLEAELFKSVENGDSARVQELIQYTGAAVRRSKTSCTLLHAAASHNQADVVVFLLKLISPNITNEEGQTPAHVAAEKGHTQVLKLLVRDPDFDADKRDDLRNSVKTLLGGHLFKAVLEGNKKEAERLLAVGADPDSHGGKLVDGVLARELGVTTPRLLANALNMESIVTLFDKKASKRCSQTVESKSLPSSALSTVHIKVSTRQFRVRRATVIQGGADVYKMDKEARGFVRILNFSCFKDRSDLNLQQLDYDACIMSDVFDKMGYMCKTHSSLTVQQTKEVLKNIRDGDELTDVGCAIFVISGYGVNGRKILTTDMKFVDTDYILNLFKDSECPQLKNKPKLFIFNLFKSEAITSSRSESPKVVRLADLSKDMACIYSNSIGLDCVPNGKGTSFSWSLCRALADHSAEQELGDLYREFLKEYSKSSPSSSPELRLFGFTKSFSLIHCNLNDIPLGILNLVNHCLIFRSITIMRE</sequence>
<dbReference type="GO" id="GO:0072559">
    <property type="term" value="C:NLRP3 inflammasome complex"/>
    <property type="evidence" value="ECO:0007669"/>
    <property type="project" value="TreeGrafter"/>
</dbReference>
<gene>
    <name evidence="5" type="ORF">C7M84_006397</name>
</gene>
<evidence type="ECO:0000313" key="6">
    <source>
        <dbReference type="Proteomes" id="UP000283509"/>
    </source>
</evidence>
<evidence type="ECO:0000256" key="2">
    <source>
        <dbReference type="PROSITE-ProRule" id="PRU00023"/>
    </source>
</evidence>
<dbReference type="AlphaFoldDB" id="A0A423TF92"/>
<dbReference type="SMART" id="SM00115">
    <property type="entry name" value="CASc"/>
    <property type="match status" value="1"/>
</dbReference>
<dbReference type="Pfam" id="PF00656">
    <property type="entry name" value="Peptidase_C14"/>
    <property type="match status" value="1"/>
</dbReference>
<comment type="similarity">
    <text evidence="1">Belongs to the peptidase C14A family.</text>
</comment>
<name>A0A423TF92_PENVA</name>
<evidence type="ECO:0000313" key="5">
    <source>
        <dbReference type="EMBL" id="ROT75111.1"/>
    </source>
</evidence>
<keyword evidence="2" id="KW-0040">ANK repeat</keyword>
<keyword evidence="6" id="KW-1185">Reference proteome</keyword>
<evidence type="ECO:0000256" key="1">
    <source>
        <dbReference type="ARBA" id="ARBA00010134"/>
    </source>
</evidence>
<dbReference type="PROSITE" id="PS50297">
    <property type="entry name" value="ANK_REP_REGION"/>
    <property type="match status" value="1"/>
</dbReference>
<dbReference type="SUPFAM" id="SSF48403">
    <property type="entry name" value="Ankyrin repeat"/>
    <property type="match status" value="1"/>
</dbReference>
<dbReference type="Proteomes" id="UP000283509">
    <property type="component" value="Unassembled WGS sequence"/>
</dbReference>
<comment type="caution">
    <text evidence="5">The sequence shown here is derived from an EMBL/GenBank/DDBJ whole genome shotgun (WGS) entry which is preliminary data.</text>
</comment>
<reference evidence="5 6" key="1">
    <citation type="submission" date="2018-04" db="EMBL/GenBank/DDBJ databases">
        <authorList>
            <person name="Zhang X."/>
            <person name="Yuan J."/>
            <person name="Li F."/>
            <person name="Xiang J."/>
        </authorList>
    </citation>
    <scope>NUCLEOTIDE SEQUENCE [LARGE SCALE GENOMIC DNA]</scope>
    <source>
        <tissue evidence="5">Muscle</tissue>
    </source>
</reference>
<feature type="compositionally biased region" description="Polar residues" evidence="3">
    <location>
        <begin position="1"/>
        <end position="24"/>
    </location>
</feature>
<dbReference type="GO" id="GO:0097169">
    <property type="term" value="C:AIM2 inflammasome complex"/>
    <property type="evidence" value="ECO:0007669"/>
    <property type="project" value="TreeGrafter"/>
</dbReference>
<dbReference type="PANTHER" id="PTHR47901">
    <property type="entry name" value="CASPASE RECRUITMENT DOMAIN-CONTAINING PROTEIN 18"/>
    <property type="match status" value="1"/>
</dbReference>
<feature type="region of interest" description="Disordered" evidence="3">
    <location>
        <begin position="1"/>
        <end position="80"/>
    </location>
</feature>
<protein>
    <submittedName>
        <fullName evidence="5">Caspase</fullName>
    </submittedName>
</protein>
<proteinExistence type="inferred from homology"/>
<dbReference type="GO" id="GO:0006508">
    <property type="term" value="P:proteolysis"/>
    <property type="evidence" value="ECO:0007669"/>
    <property type="project" value="InterPro"/>
</dbReference>
<feature type="domain" description="Caspase family p20" evidence="4">
    <location>
        <begin position="360"/>
        <end position="486"/>
    </location>
</feature>
<reference evidence="5 6" key="2">
    <citation type="submission" date="2019-01" db="EMBL/GenBank/DDBJ databases">
        <title>The decoding of complex shrimp genome reveals the adaptation for benthos swimmer, frequently molting mechanism and breeding impact on genome.</title>
        <authorList>
            <person name="Sun Y."/>
            <person name="Gao Y."/>
            <person name="Yu Y."/>
        </authorList>
    </citation>
    <scope>NUCLEOTIDE SEQUENCE [LARGE SCALE GENOMIC DNA]</scope>
    <source>
        <tissue evidence="5">Muscle</tissue>
    </source>
</reference>
<dbReference type="InterPro" id="IPR029030">
    <property type="entry name" value="Caspase-like_dom_sf"/>
</dbReference>
<dbReference type="InterPro" id="IPR002398">
    <property type="entry name" value="Pept_C14"/>
</dbReference>
<dbReference type="PANTHER" id="PTHR47901:SF3">
    <property type="entry name" value="CASPASE-1"/>
    <property type="match status" value="1"/>
</dbReference>
<feature type="compositionally biased region" description="Basic and acidic residues" evidence="3">
    <location>
        <begin position="43"/>
        <end position="53"/>
    </location>
</feature>
<dbReference type="InterPro" id="IPR001309">
    <property type="entry name" value="Pept_C14_p20"/>
</dbReference>
<dbReference type="InterPro" id="IPR011600">
    <property type="entry name" value="Pept_C14_caspase"/>
</dbReference>
<dbReference type="Gene3D" id="1.25.40.20">
    <property type="entry name" value="Ankyrin repeat-containing domain"/>
    <property type="match status" value="1"/>
</dbReference>
<dbReference type="SUPFAM" id="SSF52129">
    <property type="entry name" value="Caspase-like"/>
    <property type="match status" value="1"/>
</dbReference>
<dbReference type="GO" id="GO:0072557">
    <property type="term" value="C:IPAF inflammasome complex"/>
    <property type="evidence" value="ECO:0007669"/>
    <property type="project" value="TreeGrafter"/>
</dbReference>
<dbReference type="EMBL" id="QCYY01001811">
    <property type="protein sequence ID" value="ROT75111.1"/>
    <property type="molecule type" value="Genomic_DNA"/>
</dbReference>
<dbReference type="OrthoDB" id="6097640at2759"/>
<dbReference type="PROSITE" id="PS50088">
    <property type="entry name" value="ANK_REPEAT"/>
    <property type="match status" value="1"/>
</dbReference>
<dbReference type="Gene3D" id="3.40.50.1460">
    <property type="match status" value="1"/>
</dbReference>
<dbReference type="InterPro" id="IPR036770">
    <property type="entry name" value="Ankyrin_rpt-contain_sf"/>
</dbReference>
<organism evidence="5 6">
    <name type="scientific">Penaeus vannamei</name>
    <name type="common">Whiteleg shrimp</name>
    <name type="synonym">Litopenaeus vannamei</name>
    <dbReference type="NCBI Taxonomy" id="6689"/>
    <lineage>
        <taxon>Eukaryota</taxon>
        <taxon>Metazoa</taxon>
        <taxon>Ecdysozoa</taxon>
        <taxon>Arthropoda</taxon>
        <taxon>Crustacea</taxon>
        <taxon>Multicrustacea</taxon>
        <taxon>Malacostraca</taxon>
        <taxon>Eumalacostraca</taxon>
        <taxon>Eucarida</taxon>
        <taxon>Decapoda</taxon>
        <taxon>Dendrobranchiata</taxon>
        <taxon>Penaeoidea</taxon>
        <taxon>Penaeidae</taxon>
        <taxon>Penaeus</taxon>
    </lineage>
</organism>
<evidence type="ECO:0000256" key="3">
    <source>
        <dbReference type="SAM" id="MobiDB-lite"/>
    </source>
</evidence>
<dbReference type="InterPro" id="IPR015917">
    <property type="entry name" value="Pept_C14A"/>
</dbReference>
<dbReference type="SMART" id="SM00248">
    <property type="entry name" value="ANK"/>
    <property type="match status" value="2"/>
</dbReference>
<dbReference type="Pfam" id="PF12796">
    <property type="entry name" value="Ank_2"/>
    <property type="match status" value="1"/>
</dbReference>